<accession>A0A7N2RCQ1</accession>
<comment type="similarity">
    <text evidence="1 3">Belongs to the UDP-glycosyltransferase family.</text>
</comment>
<organism evidence="6 7">
    <name type="scientific">Quercus lobata</name>
    <name type="common">Valley oak</name>
    <dbReference type="NCBI Taxonomy" id="97700"/>
    <lineage>
        <taxon>Eukaryota</taxon>
        <taxon>Viridiplantae</taxon>
        <taxon>Streptophyta</taxon>
        <taxon>Embryophyta</taxon>
        <taxon>Tracheophyta</taxon>
        <taxon>Spermatophyta</taxon>
        <taxon>Magnoliopsida</taxon>
        <taxon>eudicotyledons</taxon>
        <taxon>Gunneridae</taxon>
        <taxon>Pentapetalae</taxon>
        <taxon>rosids</taxon>
        <taxon>fabids</taxon>
        <taxon>Fagales</taxon>
        <taxon>Fagaceae</taxon>
        <taxon>Quercus</taxon>
    </lineage>
</organism>
<dbReference type="KEGG" id="qlo:115963067"/>
<dbReference type="EMBL" id="LRBV02000010">
    <property type="status" value="NOT_ANNOTATED_CDS"/>
    <property type="molecule type" value="Genomic_DNA"/>
</dbReference>
<evidence type="ECO:0000313" key="7">
    <source>
        <dbReference type="Proteomes" id="UP000594261"/>
    </source>
</evidence>
<keyword evidence="2 3" id="KW-0808">Transferase</keyword>
<gene>
    <name evidence="6" type="primary">LOC115963067</name>
</gene>
<evidence type="ECO:0000259" key="5">
    <source>
        <dbReference type="Pfam" id="PF26168"/>
    </source>
</evidence>
<dbReference type="FunFam" id="3.40.50.2000:FF:000019">
    <property type="entry name" value="Glycosyltransferase"/>
    <property type="match status" value="1"/>
</dbReference>
<dbReference type="Pfam" id="PF00201">
    <property type="entry name" value="UDPGT"/>
    <property type="match status" value="1"/>
</dbReference>
<evidence type="ECO:0000256" key="3">
    <source>
        <dbReference type="RuleBase" id="RU003718"/>
    </source>
</evidence>
<name>A0A7N2RCQ1_QUELO</name>
<dbReference type="InterPro" id="IPR058980">
    <property type="entry name" value="Glyco_transf_N"/>
</dbReference>
<dbReference type="PANTHER" id="PTHR11926">
    <property type="entry name" value="GLUCOSYL/GLUCURONOSYL TRANSFERASES"/>
    <property type="match status" value="1"/>
</dbReference>
<dbReference type="EC" id="2.4.1.-" evidence="4"/>
<dbReference type="Gene3D" id="3.40.50.2000">
    <property type="entry name" value="Glycogen Phosphorylase B"/>
    <property type="match status" value="2"/>
</dbReference>
<sequence>MEREQGATLTHIVVLPYPLQGHINPMLKFSKRLATKGLKVTLLTPKSIVESMKGQATSVTFEPIDDDDDSGELIAAETMEAYDERFKAIFSHGLGGLIEKNKSYGYATKLVVYDCILPWAVDIAKQHGIGAAPFLTQSCTIAAIYYNLYQERFTLPLQEPEVLLPSLPLLRMDDMPSFISQPASYPFILRVCLEMFHNFHEVNWAFCNSFDKLEEEVVSWISSQWPIKNIGPTIPSMYLDKRWKDDKNYDLSLFKPSVDACMKWLDSKDTGTVVYVSFGSMAALGEEQMEELALGLKRSNRYFLWVVRESETKKLPTKFIEETTERSLVVTWCPQLEVLSHKAVGCFMTHCGWNSTLEALSLGVPMVVMPQWSDQATNSKCVMDVWKVGIRVKVDNKGMVTREEIELCINEVMGEKRKEMKRNALKWKKLATEALDEGGSSDKNIEEFVAKIVQI</sequence>
<dbReference type="PANTHER" id="PTHR11926:SF1560">
    <property type="entry name" value="UDP-GLYCOSYLTRANSFERASE 74E1-RELATED"/>
    <property type="match status" value="1"/>
</dbReference>
<dbReference type="OrthoDB" id="5835829at2759"/>
<evidence type="ECO:0000256" key="4">
    <source>
        <dbReference type="RuleBase" id="RU362057"/>
    </source>
</evidence>
<dbReference type="AlphaFoldDB" id="A0A7N2RCQ1"/>
<dbReference type="InParanoid" id="A0A7N2RCQ1"/>
<dbReference type="SUPFAM" id="SSF53756">
    <property type="entry name" value="UDP-Glycosyltransferase/glycogen phosphorylase"/>
    <property type="match status" value="1"/>
</dbReference>
<dbReference type="GeneID" id="115963067"/>
<dbReference type="Pfam" id="PF26168">
    <property type="entry name" value="Glyco_transf_N"/>
    <property type="match status" value="1"/>
</dbReference>
<dbReference type="EnsemblPlants" id="QL10p059567:mrna">
    <property type="protein sequence ID" value="QL10p059567:mrna"/>
    <property type="gene ID" value="QL10p059567"/>
</dbReference>
<dbReference type="InterPro" id="IPR002213">
    <property type="entry name" value="UDP_glucos_trans"/>
</dbReference>
<dbReference type="RefSeq" id="XP_030937816.1">
    <property type="nucleotide sequence ID" value="XM_031081956.1"/>
</dbReference>
<reference evidence="6" key="2">
    <citation type="submission" date="2021-01" db="UniProtKB">
        <authorList>
            <consortium name="EnsemblPlants"/>
        </authorList>
    </citation>
    <scope>IDENTIFICATION</scope>
</reference>
<dbReference type="GO" id="GO:0080044">
    <property type="term" value="F:quercetin 7-O-glucosyltransferase activity"/>
    <property type="evidence" value="ECO:0007669"/>
    <property type="project" value="TreeGrafter"/>
</dbReference>
<feature type="domain" description="Glycosyltransferase N-terminal" evidence="5">
    <location>
        <begin position="12"/>
        <end position="53"/>
    </location>
</feature>
<evidence type="ECO:0000256" key="2">
    <source>
        <dbReference type="ARBA" id="ARBA00022679"/>
    </source>
</evidence>
<keyword evidence="3" id="KW-0328">Glycosyltransferase</keyword>
<dbReference type="Gramene" id="QL10p059567:mrna">
    <property type="protein sequence ID" value="QL10p059567:mrna"/>
    <property type="gene ID" value="QL10p059567"/>
</dbReference>
<dbReference type="FunCoup" id="A0A7N2RCQ1">
    <property type="interactions" value="163"/>
</dbReference>
<reference evidence="6 7" key="1">
    <citation type="journal article" date="2016" name="G3 (Bethesda)">
        <title>First Draft Assembly and Annotation of the Genome of a California Endemic Oak Quercus lobata Nee (Fagaceae).</title>
        <authorList>
            <person name="Sork V.L."/>
            <person name="Fitz-Gibbon S.T."/>
            <person name="Puiu D."/>
            <person name="Crepeau M."/>
            <person name="Gugger P.F."/>
            <person name="Sherman R."/>
            <person name="Stevens K."/>
            <person name="Langley C.H."/>
            <person name="Pellegrini M."/>
            <person name="Salzberg S.L."/>
        </authorList>
    </citation>
    <scope>NUCLEOTIDE SEQUENCE [LARGE SCALE GENOMIC DNA]</scope>
    <source>
        <strain evidence="6 7">cv. SW786</strain>
    </source>
</reference>
<keyword evidence="7" id="KW-1185">Reference proteome</keyword>
<dbReference type="CDD" id="cd03784">
    <property type="entry name" value="GT1_Gtf-like"/>
    <property type="match status" value="1"/>
</dbReference>
<evidence type="ECO:0000313" key="6">
    <source>
        <dbReference type="EnsemblPlants" id="QL10p059567:mrna"/>
    </source>
</evidence>
<dbReference type="GO" id="GO:0080043">
    <property type="term" value="F:quercetin 3-O-glucosyltransferase activity"/>
    <property type="evidence" value="ECO:0007669"/>
    <property type="project" value="TreeGrafter"/>
</dbReference>
<dbReference type="OMA" id="ERECRSH"/>
<dbReference type="PROSITE" id="PS00375">
    <property type="entry name" value="UDPGT"/>
    <property type="match status" value="1"/>
</dbReference>
<protein>
    <recommendedName>
        <fullName evidence="4">Glycosyltransferase</fullName>
        <ecNumber evidence="4">2.4.1.-</ecNumber>
    </recommendedName>
</protein>
<evidence type="ECO:0000256" key="1">
    <source>
        <dbReference type="ARBA" id="ARBA00009995"/>
    </source>
</evidence>
<dbReference type="InterPro" id="IPR035595">
    <property type="entry name" value="UDP_glycos_trans_CS"/>
</dbReference>
<dbReference type="Proteomes" id="UP000594261">
    <property type="component" value="Chromosome 10"/>
</dbReference>
<proteinExistence type="inferred from homology"/>